<feature type="compositionally biased region" description="Basic and acidic residues" evidence="1">
    <location>
        <begin position="1"/>
        <end position="17"/>
    </location>
</feature>
<reference evidence="2 3" key="1">
    <citation type="submission" date="2024-10" db="EMBL/GenBank/DDBJ databases">
        <title>The Natural Products Discovery Center: Release of the First 8490 Sequenced Strains for Exploring Actinobacteria Biosynthetic Diversity.</title>
        <authorList>
            <person name="Kalkreuter E."/>
            <person name="Kautsar S.A."/>
            <person name="Yang D."/>
            <person name="Bader C.D."/>
            <person name="Teijaro C.N."/>
            <person name="Fluegel L."/>
            <person name="Davis C.M."/>
            <person name="Simpson J.R."/>
            <person name="Lauterbach L."/>
            <person name="Steele A.D."/>
            <person name="Gui C."/>
            <person name="Meng S."/>
            <person name="Li G."/>
            <person name="Viehrig K."/>
            <person name="Ye F."/>
            <person name="Su P."/>
            <person name="Kiefer A.F."/>
            <person name="Nichols A."/>
            <person name="Cepeda A.J."/>
            <person name="Yan W."/>
            <person name="Fan B."/>
            <person name="Jiang Y."/>
            <person name="Adhikari A."/>
            <person name="Zheng C.-J."/>
            <person name="Schuster L."/>
            <person name="Cowan T.M."/>
            <person name="Smanski M.J."/>
            <person name="Chevrette M.G."/>
            <person name="De Carvalho L.P.S."/>
            <person name="Shen B."/>
        </authorList>
    </citation>
    <scope>NUCLEOTIDE SEQUENCE [LARGE SCALE GENOMIC DNA]</scope>
    <source>
        <strain evidence="2 3">NPDC003040</strain>
    </source>
</reference>
<dbReference type="Proteomes" id="UP001601948">
    <property type="component" value="Unassembled WGS sequence"/>
</dbReference>
<sequence length="46" mass="5187">MSIFRKNSDKPDKDAETTRPTIADTDVDSERRRRLLGGYYGIGNGL</sequence>
<dbReference type="RefSeq" id="WP_387720743.1">
    <property type="nucleotide sequence ID" value="NZ_JBIAPI010000006.1"/>
</dbReference>
<organism evidence="2 3">
    <name type="scientific">Nocardia suismassiliense</name>
    <dbReference type="NCBI Taxonomy" id="2077092"/>
    <lineage>
        <taxon>Bacteria</taxon>
        <taxon>Bacillati</taxon>
        <taxon>Actinomycetota</taxon>
        <taxon>Actinomycetes</taxon>
        <taxon>Mycobacteriales</taxon>
        <taxon>Nocardiaceae</taxon>
        <taxon>Nocardia</taxon>
    </lineage>
</organism>
<gene>
    <name evidence="2" type="ORF">ACFYV7_24170</name>
</gene>
<evidence type="ECO:0000313" key="2">
    <source>
        <dbReference type="EMBL" id="MFF3225915.1"/>
    </source>
</evidence>
<evidence type="ECO:0000256" key="1">
    <source>
        <dbReference type="SAM" id="MobiDB-lite"/>
    </source>
</evidence>
<keyword evidence="3" id="KW-1185">Reference proteome</keyword>
<comment type="caution">
    <text evidence="2">The sequence shown here is derived from an EMBL/GenBank/DDBJ whole genome shotgun (WGS) entry which is preliminary data.</text>
</comment>
<feature type="region of interest" description="Disordered" evidence="1">
    <location>
        <begin position="1"/>
        <end position="29"/>
    </location>
</feature>
<name>A0ABW6QXB6_9NOCA</name>
<proteinExistence type="predicted"/>
<dbReference type="EMBL" id="JBIAPI010000006">
    <property type="protein sequence ID" value="MFF3225915.1"/>
    <property type="molecule type" value="Genomic_DNA"/>
</dbReference>
<evidence type="ECO:0000313" key="3">
    <source>
        <dbReference type="Proteomes" id="UP001601948"/>
    </source>
</evidence>
<accession>A0ABW6QXB6</accession>
<protein>
    <submittedName>
        <fullName evidence="2">Uncharacterized protein</fullName>
    </submittedName>
</protein>